<dbReference type="EC" id="2.3.1.274" evidence="8 10"/>
<comment type="subcellular location">
    <subcellularLocation>
        <location evidence="10">Cytoplasm</location>
    </subcellularLocation>
    <text evidence="10">Associated with the membrane possibly through PlsY.</text>
</comment>
<comment type="subunit">
    <text evidence="9 10">Homodimer. Probably interacts with PlsY.</text>
</comment>
<dbReference type="PANTHER" id="PTHR30100">
    <property type="entry name" value="FATTY ACID/PHOSPHOLIPID SYNTHESIS PROTEIN PLSX"/>
    <property type="match status" value="1"/>
</dbReference>
<dbReference type="GO" id="GO:0008654">
    <property type="term" value="P:phospholipid biosynthetic process"/>
    <property type="evidence" value="ECO:0007669"/>
    <property type="project" value="UniProtKB-KW"/>
</dbReference>
<evidence type="ECO:0000256" key="3">
    <source>
        <dbReference type="ARBA" id="ARBA00022516"/>
    </source>
</evidence>
<sequence length="344" mass="36154">MIIAVDAMGGDYGPSVVCPGVLTACERHQDLTVVFVGDQEKIKPYVDASGAAGRVSVVHTLEAVGMDEHPSQAIRTKRRSSLRLAMEMVRSGEADGCLSAGNTGAIVAGGVLVVGRIRGIARPGLGVLLPTLKPTLLIDGGATVRCKPETLCQFARMGSAYMTSQMELNAPRVCLLSNGSEEIKGDDVIALAREALSADKTVNFGGYIEPNEVTFGKADVVVADGFTGNIMLKSFEGLVSYGMQLIKDEVLSGLLGKIGLGLCYFGARRLKAKLDYQRYGGSPLLGVDGVVVKAHGRSKAPAITSAMDAAVRAVQGDIVGVIRRRAGSDASDEADRTKERLEAE</sequence>
<keyword evidence="5 10" id="KW-0443">Lipid metabolism</keyword>
<reference evidence="11 12" key="1">
    <citation type="submission" date="2011-11" db="EMBL/GenBank/DDBJ databases">
        <title>The Noncontiguous Finished genome of Jonquetella anthropi DSM 22815.</title>
        <authorList>
            <consortium name="US DOE Joint Genome Institute (JGI-PGF)"/>
            <person name="Lucas S."/>
            <person name="Copeland A."/>
            <person name="Lapidus A."/>
            <person name="Glavina del Rio T."/>
            <person name="Dalin E."/>
            <person name="Tice H."/>
            <person name="Bruce D."/>
            <person name="Goodwin L."/>
            <person name="Pitluck S."/>
            <person name="Peters L."/>
            <person name="Mikhailova N."/>
            <person name="Held B."/>
            <person name="Kyrpides N."/>
            <person name="Mavromatis K."/>
            <person name="Ivanova N."/>
            <person name="Markowitz V."/>
            <person name="Cheng J.-F."/>
            <person name="Hugenholtz P."/>
            <person name="Woyke T."/>
            <person name="Wu D."/>
            <person name="Gronow S."/>
            <person name="Wellnitz S."/>
            <person name="Brambilla E."/>
            <person name="Klenk H.-P."/>
            <person name="Eisen J.A."/>
        </authorList>
    </citation>
    <scope>NUCLEOTIDE SEQUENCE [LARGE SCALE GENOMIC DNA]</scope>
    <source>
        <strain evidence="11 12">DSM 22815</strain>
    </source>
</reference>
<evidence type="ECO:0000313" key="11">
    <source>
        <dbReference type="EMBL" id="EHM12855.1"/>
    </source>
</evidence>
<comment type="similarity">
    <text evidence="10">Belongs to the PlsX family.</text>
</comment>
<dbReference type="HAMAP" id="MF_00019">
    <property type="entry name" value="PlsX"/>
    <property type="match status" value="1"/>
</dbReference>
<comment type="function">
    <text evidence="10">Catalyzes the reversible formation of acyl-phosphate (acyl-PO(4)) from acyl-[acyl-carrier-protein] (acyl-ACP). This enzyme utilizes acyl-ACP as fatty acyl donor, but not acyl-CoA.</text>
</comment>
<keyword evidence="4 10" id="KW-0808">Transferase</keyword>
<dbReference type="GO" id="GO:0006633">
    <property type="term" value="P:fatty acid biosynthetic process"/>
    <property type="evidence" value="ECO:0007669"/>
    <property type="project" value="UniProtKB-UniRule"/>
</dbReference>
<keyword evidence="3 10" id="KW-0444">Lipid biosynthesis</keyword>
<dbReference type="GO" id="GO:0005737">
    <property type="term" value="C:cytoplasm"/>
    <property type="evidence" value="ECO:0007669"/>
    <property type="project" value="UniProtKB-SubCell"/>
</dbReference>
<evidence type="ECO:0000256" key="8">
    <source>
        <dbReference type="ARBA" id="ARBA00024069"/>
    </source>
</evidence>
<dbReference type="InterPro" id="IPR012281">
    <property type="entry name" value="Phospholipid_synth_PlsX-like"/>
</dbReference>
<keyword evidence="2 10" id="KW-0963">Cytoplasm</keyword>
<dbReference type="UniPathway" id="UPA00085"/>
<keyword evidence="6 10" id="KW-0594">Phospholipid biosynthesis</keyword>
<dbReference type="OrthoDB" id="9806408at2"/>
<dbReference type="InterPro" id="IPR003664">
    <property type="entry name" value="FA_synthesis"/>
</dbReference>
<dbReference type="SUPFAM" id="SSF53659">
    <property type="entry name" value="Isocitrate/Isopropylmalate dehydrogenase-like"/>
    <property type="match status" value="1"/>
</dbReference>
<evidence type="ECO:0000256" key="4">
    <source>
        <dbReference type="ARBA" id="ARBA00022679"/>
    </source>
</evidence>
<dbReference type="STRING" id="885272.JonanDRAFT_0445"/>
<organism evidence="11 12">
    <name type="scientific">Jonquetella anthropi DSM 22815</name>
    <dbReference type="NCBI Taxonomy" id="885272"/>
    <lineage>
        <taxon>Bacteria</taxon>
        <taxon>Thermotogati</taxon>
        <taxon>Synergistota</taxon>
        <taxon>Synergistia</taxon>
        <taxon>Synergistales</taxon>
        <taxon>Dethiosulfovibrionaceae</taxon>
        <taxon>Jonquetella</taxon>
    </lineage>
</organism>
<comment type="pathway">
    <text evidence="10">Lipid metabolism; phospholipid metabolism.</text>
</comment>
<evidence type="ECO:0000256" key="7">
    <source>
        <dbReference type="ARBA" id="ARBA00023264"/>
    </source>
</evidence>
<evidence type="ECO:0000313" key="12">
    <source>
        <dbReference type="Proteomes" id="UP000003806"/>
    </source>
</evidence>
<dbReference type="eggNOG" id="COG0416">
    <property type="taxonomic scope" value="Bacteria"/>
</dbReference>
<name>H0UJI7_9BACT</name>
<dbReference type="Proteomes" id="UP000003806">
    <property type="component" value="Chromosome"/>
</dbReference>
<evidence type="ECO:0000256" key="9">
    <source>
        <dbReference type="ARBA" id="ARBA00046608"/>
    </source>
</evidence>
<gene>
    <name evidence="10" type="primary">plsX</name>
    <name evidence="11" type="ORF">JonanDRAFT_0445</name>
</gene>
<dbReference type="Gene3D" id="3.40.718.10">
    <property type="entry name" value="Isopropylmalate Dehydrogenase"/>
    <property type="match status" value="1"/>
</dbReference>
<evidence type="ECO:0000256" key="6">
    <source>
        <dbReference type="ARBA" id="ARBA00023209"/>
    </source>
</evidence>
<dbReference type="AlphaFoldDB" id="H0UJI7"/>
<accession>H0UJI7</accession>
<protein>
    <recommendedName>
        <fullName evidence="8 10">Phosphate acyltransferase</fullName>
        <ecNumber evidence="8 10">2.3.1.274</ecNumber>
    </recommendedName>
    <alternativeName>
        <fullName evidence="10">Acyl-ACP phosphotransacylase</fullName>
    </alternativeName>
    <alternativeName>
        <fullName evidence="10">Acyl-[acyl-carrier-protein]--phosphate acyltransferase</fullName>
    </alternativeName>
    <alternativeName>
        <fullName evidence="10">Phosphate-acyl-ACP acyltransferase</fullName>
    </alternativeName>
</protein>
<evidence type="ECO:0000256" key="2">
    <source>
        <dbReference type="ARBA" id="ARBA00022490"/>
    </source>
</evidence>
<keyword evidence="12" id="KW-1185">Reference proteome</keyword>
<dbReference type="EMBL" id="CM001376">
    <property type="protein sequence ID" value="EHM12855.1"/>
    <property type="molecule type" value="Genomic_DNA"/>
</dbReference>
<evidence type="ECO:0000256" key="10">
    <source>
        <dbReference type="HAMAP-Rule" id="MF_00019"/>
    </source>
</evidence>
<dbReference type="PANTHER" id="PTHR30100:SF1">
    <property type="entry name" value="PHOSPHATE ACYLTRANSFERASE"/>
    <property type="match status" value="1"/>
</dbReference>
<dbReference type="GO" id="GO:0043811">
    <property type="term" value="F:phosphate:acyl-[acyl carrier protein] acyltransferase activity"/>
    <property type="evidence" value="ECO:0007669"/>
    <property type="project" value="UniProtKB-UniRule"/>
</dbReference>
<proteinExistence type="inferred from homology"/>
<comment type="catalytic activity">
    <reaction evidence="1 10">
        <text>a fatty acyl-[ACP] + phosphate = an acyl phosphate + holo-[ACP]</text>
        <dbReference type="Rhea" id="RHEA:42292"/>
        <dbReference type="Rhea" id="RHEA-COMP:9685"/>
        <dbReference type="Rhea" id="RHEA-COMP:14125"/>
        <dbReference type="ChEBI" id="CHEBI:43474"/>
        <dbReference type="ChEBI" id="CHEBI:59918"/>
        <dbReference type="ChEBI" id="CHEBI:64479"/>
        <dbReference type="ChEBI" id="CHEBI:138651"/>
        <dbReference type="EC" id="2.3.1.274"/>
    </reaction>
</comment>
<dbReference type="HOGENOM" id="CLU_039379_1_1_0"/>
<dbReference type="NCBIfam" id="TIGR00182">
    <property type="entry name" value="plsX"/>
    <property type="match status" value="1"/>
</dbReference>
<dbReference type="RefSeq" id="WP_008520407.1">
    <property type="nucleotide sequence ID" value="NZ_CM001376.1"/>
</dbReference>
<evidence type="ECO:0000256" key="1">
    <source>
        <dbReference type="ARBA" id="ARBA00001232"/>
    </source>
</evidence>
<dbReference type="Pfam" id="PF02504">
    <property type="entry name" value="FA_synthesis"/>
    <property type="match status" value="1"/>
</dbReference>
<keyword evidence="7 10" id="KW-1208">Phospholipid metabolism</keyword>
<evidence type="ECO:0000256" key="5">
    <source>
        <dbReference type="ARBA" id="ARBA00023098"/>
    </source>
</evidence>
<dbReference type="PIRSF" id="PIRSF002465">
    <property type="entry name" value="Phsphlp_syn_PlsX"/>
    <property type="match status" value="1"/>
</dbReference>